<feature type="transmembrane region" description="Helical" evidence="1">
    <location>
        <begin position="6"/>
        <end position="27"/>
    </location>
</feature>
<dbReference type="AlphaFoldDB" id="D7BDX2"/>
<keyword evidence="1" id="KW-0812">Transmembrane</keyword>
<reference evidence="2 3" key="1">
    <citation type="journal article" date="2010" name="Stand. Genomic Sci.">
        <title>Complete genome sequence of Meiothermus silvanus type strain (VI-R2).</title>
        <authorList>
            <person name="Sikorski J."/>
            <person name="Tindall B.J."/>
            <person name="Lowry S."/>
            <person name="Lucas S."/>
            <person name="Nolan M."/>
            <person name="Copeland A."/>
            <person name="Glavina Del Rio T."/>
            <person name="Tice H."/>
            <person name="Cheng J.F."/>
            <person name="Han C."/>
            <person name="Pitluck S."/>
            <person name="Liolios K."/>
            <person name="Ivanova N."/>
            <person name="Mavromatis K."/>
            <person name="Mikhailova N."/>
            <person name="Pati A."/>
            <person name="Goodwin L."/>
            <person name="Chen A."/>
            <person name="Palaniappan K."/>
            <person name="Land M."/>
            <person name="Hauser L."/>
            <person name="Chang Y.J."/>
            <person name="Jeffries C.D."/>
            <person name="Rohde M."/>
            <person name="Goker M."/>
            <person name="Woyke T."/>
            <person name="Bristow J."/>
            <person name="Eisen J.A."/>
            <person name="Markowitz V."/>
            <person name="Hugenholtz P."/>
            <person name="Kyrpides N.C."/>
            <person name="Klenk H.P."/>
            <person name="Lapidus A."/>
        </authorList>
    </citation>
    <scope>NUCLEOTIDE SEQUENCE [LARGE SCALE GENOMIC DNA]</scope>
    <source>
        <strain evidence="3">ATCC 700542 / DSM 9946 / VI-R2</strain>
    </source>
</reference>
<dbReference type="Proteomes" id="UP000001916">
    <property type="component" value="Chromosome"/>
</dbReference>
<dbReference type="KEGG" id="msv:Mesil_1226"/>
<name>D7BDX2_ALLS1</name>
<dbReference type="HOGENOM" id="CLU_2317011_0_0_0"/>
<keyword evidence="1" id="KW-1133">Transmembrane helix</keyword>
<keyword evidence="1" id="KW-0472">Membrane</keyword>
<feature type="transmembrane region" description="Helical" evidence="1">
    <location>
        <begin position="73"/>
        <end position="89"/>
    </location>
</feature>
<evidence type="ECO:0000313" key="2">
    <source>
        <dbReference type="EMBL" id="ADH63123.1"/>
    </source>
</evidence>
<gene>
    <name evidence="2" type="ordered locus">Mesil_1226</name>
</gene>
<proteinExistence type="predicted"/>
<feature type="transmembrane region" description="Helical" evidence="1">
    <location>
        <begin position="48"/>
        <end position="67"/>
    </location>
</feature>
<sequence>MIDWLWGWPYLAMLLQIGLAVVAVYAMHETIILAGRAWRDQHEFISGVGGGTFLLAWALELATPALHISELEWAGIIWGIALMLWPRIYRIHRAVLEGG</sequence>
<evidence type="ECO:0000313" key="3">
    <source>
        <dbReference type="Proteomes" id="UP000001916"/>
    </source>
</evidence>
<dbReference type="EMBL" id="CP002042">
    <property type="protein sequence ID" value="ADH63123.1"/>
    <property type="molecule type" value="Genomic_DNA"/>
</dbReference>
<evidence type="ECO:0000256" key="1">
    <source>
        <dbReference type="SAM" id="Phobius"/>
    </source>
</evidence>
<protein>
    <submittedName>
        <fullName evidence="2">Uncharacterized protein</fullName>
    </submittedName>
</protein>
<accession>D7BDX2</accession>
<organism evidence="2 3">
    <name type="scientific">Allomeiothermus silvanus (strain ATCC 700542 / DSM 9946 / NBRC 106475 / NCIMB 13440 / VI-R2)</name>
    <name type="common">Thermus silvanus</name>
    <dbReference type="NCBI Taxonomy" id="526227"/>
    <lineage>
        <taxon>Bacteria</taxon>
        <taxon>Thermotogati</taxon>
        <taxon>Deinococcota</taxon>
        <taxon>Deinococci</taxon>
        <taxon>Thermales</taxon>
        <taxon>Thermaceae</taxon>
        <taxon>Allomeiothermus</taxon>
    </lineage>
</organism>
<keyword evidence="3" id="KW-1185">Reference proteome</keyword>
<dbReference type="RefSeq" id="WP_013157698.1">
    <property type="nucleotide sequence ID" value="NC_014212.1"/>
</dbReference>
<dbReference type="STRING" id="526227.Mesil_1226"/>